<dbReference type="InterPro" id="IPR047763">
    <property type="entry name" value="PG_bind_dom_phiBT1-type"/>
</dbReference>
<name>A0A5C8NM45_9ACTN</name>
<keyword evidence="1" id="KW-0255">Endonuclease</keyword>
<proteinExistence type="predicted"/>
<dbReference type="Gene3D" id="3.60.10.10">
    <property type="entry name" value="Endonuclease/exonuclease/phosphatase"/>
    <property type="match status" value="1"/>
</dbReference>
<reference evidence="1 2" key="1">
    <citation type="submission" date="2019-06" db="EMBL/GenBank/DDBJ databases">
        <title>Aeromicrobium sp. nov., isolated from a maize field.</title>
        <authorList>
            <person name="Lin S.-Y."/>
            <person name="Tsai C.-F."/>
            <person name="Young C.-C."/>
        </authorList>
    </citation>
    <scope>NUCLEOTIDE SEQUENCE [LARGE SCALE GENOMIC DNA]</scope>
    <source>
        <strain evidence="1 2">CC-CFT486</strain>
    </source>
</reference>
<dbReference type="NCBIfam" id="NF038080">
    <property type="entry name" value="PG_bind_siph"/>
    <property type="match status" value="1"/>
</dbReference>
<evidence type="ECO:0000313" key="1">
    <source>
        <dbReference type="EMBL" id="TXL62332.1"/>
    </source>
</evidence>
<evidence type="ECO:0000313" key="2">
    <source>
        <dbReference type="Proteomes" id="UP000321571"/>
    </source>
</evidence>
<keyword evidence="1" id="KW-0378">Hydrolase</keyword>
<comment type="caution">
    <text evidence="1">The sequence shown here is derived from an EMBL/GenBank/DDBJ whole genome shotgun (WGS) entry which is preliminary data.</text>
</comment>
<dbReference type="RefSeq" id="WP_147684910.1">
    <property type="nucleotide sequence ID" value="NZ_VDUX01000002.1"/>
</dbReference>
<dbReference type="GO" id="GO:0004519">
    <property type="term" value="F:endonuclease activity"/>
    <property type="evidence" value="ECO:0007669"/>
    <property type="project" value="UniProtKB-KW"/>
</dbReference>
<keyword evidence="1" id="KW-0540">Nuclease</keyword>
<dbReference type="InterPro" id="IPR036691">
    <property type="entry name" value="Endo/exonu/phosph_ase_sf"/>
</dbReference>
<dbReference type="AlphaFoldDB" id="A0A5C8NM45"/>
<gene>
    <name evidence="1" type="ORF">FHP06_06465</name>
</gene>
<dbReference type="SUPFAM" id="SSF56219">
    <property type="entry name" value="DNase I-like"/>
    <property type="match status" value="1"/>
</dbReference>
<sequence>MAKFAPHTASSAAARAKAKVGEKNAVGMCAREVIVGIFEIPPPWKWGGNGKAWAVNYFKGAQQVVRTSDPKEIPKGAMVFWDARPNAKTNGQRAGHVAVGAGNGKCYSTDLPTSGRWGLINISLVEKQWGKKLLGYVVIDGMGFTLTDEPVELKPLDQYTSADFGTGAVGPQVTLLGERLVVHLAALGIASPYAKGPGPKWGDADERAVQLFQLAQGWQGAAADGLPGPETLKRLVAEPTAVGPIVPLVDIPATATVTVRTLQMNVAGYNAEKGMRTAVSRSKRIVKRVRALEPQVACFQELSNLKKSKMLPLFDSGLKGVLTRAKGGSDGRHVYFGGPAGHRVQRVASGVIQVTAGHRFRGDDKQAAWLAYTVDGVLAMDVSFHLESDDGIDAKTGLTADELRPLQMLDFLDQTIALAKKHQVDQRNVMLCGDTNSKRAVRDAMAARDWVSVAEVARTAEKADLQTHNRWRKTVKGPPIDYAFVPKGVECVKWRQEPDETLADHNLIVFTRELTRP</sequence>
<organism evidence="1 2">
    <name type="scientific">Aeromicrobium terrae</name>
    <dbReference type="NCBI Taxonomy" id="2498846"/>
    <lineage>
        <taxon>Bacteria</taxon>
        <taxon>Bacillati</taxon>
        <taxon>Actinomycetota</taxon>
        <taxon>Actinomycetes</taxon>
        <taxon>Propionibacteriales</taxon>
        <taxon>Nocardioidaceae</taxon>
        <taxon>Aeromicrobium</taxon>
    </lineage>
</organism>
<keyword evidence="2" id="KW-1185">Reference proteome</keyword>
<dbReference type="GO" id="GO:0004527">
    <property type="term" value="F:exonuclease activity"/>
    <property type="evidence" value="ECO:0007669"/>
    <property type="project" value="UniProtKB-KW"/>
</dbReference>
<keyword evidence="1" id="KW-0269">Exonuclease</keyword>
<accession>A0A5C8NM45</accession>
<protein>
    <submittedName>
        <fullName evidence="1">Endonuclease/exonuclease/phosphatase family protein</fullName>
    </submittedName>
</protein>
<dbReference type="EMBL" id="VDUX01000002">
    <property type="protein sequence ID" value="TXL62332.1"/>
    <property type="molecule type" value="Genomic_DNA"/>
</dbReference>
<dbReference type="Proteomes" id="UP000321571">
    <property type="component" value="Unassembled WGS sequence"/>
</dbReference>
<dbReference type="OrthoDB" id="3739381at2"/>